<dbReference type="Gene3D" id="3.40.630.30">
    <property type="match status" value="1"/>
</dbReference>
<evidence type="ECO:0000256" key="2">
    <source>
        <dbReference type="ARBA" id="ARBA00023251"/>
    </source>
</evidence>
<accession>A0ABS1S183</accession>
<keyword evidence="5" id="KW-1185">Reference proteome</keyword>
<evidence type="ECO:0000313" key="4">
    <source>
        <dbReference type="EMBL" id="MBL3671934.1"/>
    </source>
</evidence>
<dbReference type="Proteomes" id="UP000644749">
    <property type="component" value="Unassembled WGS sequence"/>
</dbReference>
<keyword evidence="2" id="KW-0046">Antibiotic resistance</keyword>
<dbReference type="PANTHER" id="PTHR31438">
    <property type="entry name" value="LYSINE N-ACYLTRANSFERASE C17G9.06C-RELATED"/>
    <property type="match status" value="1"/>
</dbReference>
<gene>
    <name evidence="4" type="ORF">JL111_00425</name>
</gene>
<evidence type="ECO:0000259" key="3">
    <source>
        <dbReference type="PROSITE" id="PS51186"/>
    </source>
</evidence>
<dbReference type="EMBL" id="JAESHT010000001">
    <property type="protein sequence ID" value="MBL3671934.1"/>
    <property type="molecule type" value="Genomic_DNA"/>
</dbReference>
<dbReference type="Pfam" id="PF13523">
    <property type="entry name" value="Acetyltransf_8"/>
    <property type="match status" value="1"/>
</dbReference>
<dbReference type="InterPro" id="IPR000182">
    <property type="entry name" value="GNAT_dom"/>
</dbReference>
<dbReference type="PROSITE" id="PS51186">
    <property type="entry name" value="GNAT"/>
    <property type="match status" value="1"/>
</dbReference>
<sequence length="170" mass="18927">MSFAPVTAADLPLLAEWLASPHWREWWSDQPAVELGYIRDMIEGRDSTRPFLFLLDGRPIGYIQVWRIADARVEPWLTEAPWLMDLPDDAVGVDLSIGPTGLLSQGIGSRVLSAFVAMLRAEGHRTIIIDPDPANARAVRAYENAGFRVIPKLLGRTGDSLLMRHDARPS</sequence>
<dbReference type="InterPro" id="IPR016181">
    <property type="entry name" value="Acyl_CoA_acyltransferase"/>
</dbReference>
<dbReference type="PANTHER" id="PTHR31438:SF1">
    <property type="entry name" value="LYSINE N-ACYLTRANSFERASE C17G9.06C-RELATED"/>
    <property type="match status" value="1"/>
</dbReference>
<proteinExistence type="predicted"/>
<evidence type="ECO:0000313" key="5">
    <source>
        <dbReference type="Proteomes" id="UP000644749"/>
    </source>
</evidence>
<evidence type="ECO:0000256" key="1">
    <source>
        <dbReference type="ARBA" id="ARBA00004924"/>
    </source>
</evidence>
<feature type="domain" description="N-acetyltransferase" evidence="3">
    <location>
        <begin position="1"/>
        <end position="168"/>
    </location>
</feature>
<reference evidence="4 5" key="1">
    <citation type="submission" date="2021-01" db="EMBL/GenBank/DDBJ databases">
        <title>011410 draft genome.</title>
        <authorList>
            <person name="Lang L."/>
        </authorList>
    </citation>
    <scope>NUCLEOTIDE SEQUENCE [LARGE SCALE GENOMIC DNA]</scope>
    <source>
        <strain evidence="4 5">KCTC 42845</strain>
    </source>
</reference>
<organism evidence="4 5">
    <name type="scientific">Paracoccus aerius</name>
    <dbReference type="NCBI Taxonomy" id="1915382"/>
    <lineage>
        <taxon>Bacteria</taxon>
        <taxon>Pseudomonadati</taxon>
        <taxon>Pseudomonadota</taxon>
        <taxon>Alphaproteobacteria</taxon>
        <taxon>Rhodobacterales</taxon>
        <taxon>Paracoccaceae</taxon>
        <taxon>Paracoccus</taxon>
    </lineage>
</organism>
<dbReference type="InterPro" id="IPR019432">
    <property type="entry name" value="Acyltransferase_MbtK/IucB-like"/>
</dbReference>
<dbReference type="SMART" id="SM01006">
    <property type="entry name" value="AlcB"/>
    <property type="match status" value="1"/>
</dbReference>
<name>A0ABS1S183_9RHOB</name>
<protein>
    <submittedName>
        <fullName evidence="4">Acetyltransferase</fullName>
    </submittedName>
</protein>
<comment type="caution">
    <text evidence="4">The sequence shown here is derived from an EMBL/GenBank/DDBJ whole genome shotgun (WGS) entry which is preliminary data.</text>
</comment>
<dbReference type="SUPFAM" id="SSF55729">
    <property type="entry name" value="Acyl-CoA N-acyltransferases (Nat)"/>
    <property type="match status" value="1"/>
</dbReference>
<comment type="pathway">
    <text evidence="1">Siderophore biosynthesis.</text>
</comment>